<evidence type="ECO:0008006" key="5">
    <source>
        <dbReference type="Google" id="ProtNLM"/>
    </source>
</evidence>
<dbReference type="EMBL" id="JARGYC010000049">
    <property type="protein sequence ID" value="MDF0602410.1"/>
    <property type="molecule type" value="Genomic_DNA"/>
</dbReference>
<reference evidence="3" key="1">
    <citation type="submission" date="2023-03" db="EMBL/GenBank/DDBJ databases">
        <title>Multiphase analysis and comparison of six strains from genera Psychromarinibacter, Lutimaribacter, and Maritimibacter, including a novel species: Psychromarinibacter sediminicola sp. nov.</title>
        <authorList>
            <person name="Wang Y.-H."/>
            <person name="Ye M.-Q."/>
            <person name="Du Z.-J."/>
        </authorList>
    </citation>
    <scope>NUCLEOTIDE SEQUENCE</scope>
    <source>
        <strain evidence="3">C21-152</strain>
    </source>
</reference>
<gene>
    <name evidence="3" type="ORF">P1J78_16850</name>
</gene>
<keyword evidence="4" id="KW-1185">Reference proteome</keyword>
<keyword evidence="2" id="KW-0812">Transmembrane</keyword>
<dbReference type="RefSeq" id="WP_275568537.1">
    <property type="nucleotide sequence ID" value="NZ_JARGYC010000049.1"/>
</dbReference>
<keyword evidence="2" id="KW-1133">Transmembrane helix</keyword>
<comment type="caution">
    <text evidence="3">The sequence shown here is derived from an EMBL/GenBank/DDBJ whole genome shotgun (WGS) entry which is preliminary data.</text>
</comment>
<evidence type="ECO:0000313" key="3">
    <source>
        <dbReference type="EMBL" id="MDF0602410.1"/>
    </source>
</evidence>
<evidence type="ECO:0000256" key="1">
    <source>
        <dbReference type="SAM" id="MobiDB-lite"/>
    </source>
</evidence>
<sequence length="64" mass="6885">MALRAEHEIHKRRRSRNVGVGIALAGFVALVFALSVVKINTVGPVEGFDHTPRASALPPQEPAE</sequence>
<organism evidence="3 4">
    <name type="scientific">Psychromarinibacter sediminicola</name>
    <dbReference type="NCBI Taxonomy" id="3033385"/>
    <lineage>
        <taxon>Bacteria</taxon>
        <taxon>Pseudomonadati</taxon>
        <taxon>Pseudomonadota</taxon>
        <taxon>Alphaproteobacteria</taxon>
        <taxon>Rhodobacterales</taxon>
        <taxon>Paracoccaceae</taxon>
        <taxon>Psychromarinibacter</taxon>
    </lineage>
</organism>
<feature type="transmembrane region" description="Helical" evidence="2">
    <location>
        <begin position="20"/>
        <end position="39"/>
    </location>
</feature>
<name>A0AAE3TB83_9RHOB</name>
<dbReference type="AlphaFoldDB" id="A0AAE3TB83"/>
<feature type="region of interest" description="Disordered" evidence="1">
    <location>
        <begin position="44"/>
        <end position="64"/>
    </location>
</feature>
<proteinExistence type="predicted"/>
<dbReference type="Proteomes" id="UP001220964">
    <property type="component" value="Unassembled WGS sequence"/>
</dbReference>
<keyword evidence="2" id="KW-0472">Membrane</keyword>
<accession>A0AAE3TB83</accession>
<protein>
    <recommendedName>
        <fullName evidence="5">Cytochrome C oxidase assembly protein</fullName>
    </recommendedName>
</protein>
<evidence type="ECO:0000313" key="4">
    <source>
        <dbReference type="Proteomes" id="UP001220964"/>
    </source>
</evidence>
<evidence type="ECO:0000256" key="2">
    <source>
        <dbReference type="SAM" id="Phobius"/>
    </source>
</evidence>